<evidence type="ECO:0000259" key="5">
    <source>
        <dbReference type="PROSITE" id="PS50893"/>
    </source>
</evidence>
<dbReference type="Proteomes" id="UP000537592">
    <property type="component" value="Unassembled WGS sequence"/>
</dbReference>
<dbReference type="RefSeq" id="WP_183753726.1">
    <property type="nucleotide sequence ID" value="NZ_JACICC010000007.1"/>
</dbReference>
<evidence type="ECO:0000313" key="6">
    <source>
        <dbReference type="EMBL" id="MBB3810607.1"/>
    </source>
</evidence>
<feature type="domain" description="ABC transporter" evidence="5">
    <location>
        <begin position="3"/>
        <end position="233"/>
    </location>
</feature>
<protein>
    <submittedName>
        <fullName evidence="6">Iron(III) transport system ATP-binding protein</fullName>
    </submittedName>
</protein>
<dbReference type="InterPro" id="IPR017871">
    <property type="entry name" value="ABC_transporter-like_CS"/>
</dbReference>
<proteinExistence type="inferred from homology"/>
<dbReference type="AlphaFoldDB" id="A0A7W6EIC2"/>
<dbReference type="Pfam" id="PF00005">
    <property type="entry name" value="ABC_tran"/>
    <property type="match status" value="1"/>
</dbReference>
<dbReference type="InterPro" id="IPR027417">
    <property type="entry name" value="P-loop_NTPase"/>
</dbReference>
<dbReference type="Pfam" id="PF08402">
    <property type="entry name" value="TOBE_2"/>
    <property type="match status" value="1"/>
</dbReference>
<evidence type="ECO:0000256" key="3">
    <source>
        <dbReference type="ARBA" id="ARBA00022741"/>
    </source>
</evidence>
<dbReference type="Gene3D" id="3.40.50.300">
    <property type="entry name" value="P-loop containing nucleotide triphosphate hydrolases"/>
    <property type="match status" value="1"/>
</dbReference>
<dbReference type="GO" id="GO:0022857">
    <property type="term" value="F:transmembrane transporter activity"/>
    <property type="evidence" value="ECO:0007669"/>
    <property type="project" value="InterPro"/>
</dbReference>
<dbReference type="GO" id="GO:0005524">
    <property type="term" value="F:ATP binding"/>
    <property type="evidence" value="ECO:0007669"/>
    <property type="project" value="UniProtKB-KW"/>
</dbReference>
<accession>A0A7W6EIC2</accession>
<keyword evidence="4 6" id="KW-0067">ATP-binding</keyword>
<dbReference type="PANTHER" id="PTHR42781:SF4">
    <property type="entry name" value="SPERMIDINE_PUTRESCINE IMPORT ATP-BINDING PROTEIN POTA"/>
    <property type="match status" value="1"/>
</dbReference>
<dbReference type="InterPro" id="IPR008995">
    <property type="entry name" value="Mo/tungstate-bd_C_term_dom"/>
</dbReference>
<dbReference type="GO" id="GO:0016887">
    <property type="term" value="F:ATP hydrolysis activity"/>
    <property type="evidence" value="ECO:0007669"/>
    <property type="project" value="InterPro"/>
</dbReference>
<keyword evidence="2" id="KW-0813">Transport</keyword>
<dbReference type="FunFam" id="3.40.50.300:FF:000425">
    <property type="entry name" value="Probable ABC transporter, ATP-binding subunit"/>
    <property type="match status" value="1"/>
</dbReference>
<dbReference type="Gene3D" id="2.40.50.100">
    <property type="match status" value="1"/>
</dbReference>
<evidence type="ECO:0000256" key="2">
    <source>
        <dbReference type="ARBA" id="ARBA00022448"/>
    </source>
</evidence>
<evidence type="ECO:0000256" key="4">
    <source>
        <dbReference type="ARBA" id="ARBA00022840"/>
    </source>
</evidence>
<dbReference type="InterPro" id="IPR003439">
    <property type="entry name" value="ABC_transporter-like_ATP-bd"/>
</dbReference>
<organism evidence="6 7">
    <name type="scientific">Pseudochelatococcus contaminans</name>
    <dbReference type="NCBI Taxonomy" id="1538103"/>
    <lineage>
        <taxon>Bacteria</taxon>
        <taxon>Pseudomonadati</taxon>
        <taxon>Pseudomonadota</taxon>
        <taxon>Alphaproteobacteria</taxon>
        <taxon>Hyphomicrobiales</taxon>
        <taxon>Chelatococcaceae</taxon>
        <taxon>Pseudochelatococcus</taxon>
    </lineage>
</organism>
<name>A0A7W6EIC2_9HYPH</name>
<dbReference type="InterPro" id="IPR050093">
    <property type="entry name" value="ABC_SmlMolc_Importer"/>
</dbReference>
<dbReference type="SMART" id="SM00382">
    <property type="entry name" value="AAA"/>
    <property type="match status" value="1"/>
</dbReference>
<keyword evidence="7" id="KW-1185">Reference proteome</keyword>
<dbReference type="PROSITE" id="PS00211">
    <property type="entry name" value="ABC_TRANSPORTER_1"/>
    <property type="match status" value="1"/>
</dbReference>
<evidence type="ECO:0000256" key="1">
    <source>
        <dbReference type="ARBA" id="ARBA00005417"/>
    </source>
</evidence>
<keyword evidence="3" id="KW-0547">Nucleotide-binding</keyword>
<gene>
    <name evidence="6" type="ORF">FHS81_002709</name>
</gene>
<dbReference type="SUPFAM" id="SSF50331">
    <property type="entry name" value="MOP-like"/>
    <property type="match status" value="1"/>
</dbReference>
<reference evidence="6 7" key="1">
    <citation type="submission" date="2020-08" db="EMBL/GenBank/DDBJ databases">
        <title>Genomic Encyclopedia of Type Strains, Phase IV (KMG-IV): sequencing the most valuable type-strain genomes for metagenomic binning, comparative biology and taxonomic classification.</title>
        <authorList>
            <person name="Goeker M."/>
        </authorList>
    </citation>
    <scope>NUCLEOTIDE SEQUENCE [LARGE SCALE GENOMIC DNA]</scope>
    <source>
        <strain evidence="6 7">DSM 28760</strain>
    </source>
</reference>
<dbReference type="SUPFAM" id="SSF52540">
    <property type="entry name" value="P-loop containing nucleoside triphosphate hydrolases"/>
    <property type="match status" value="1"/>
</dbReference>
<dbReference type="GO" id="GO:0015697">
    <property type="term" value="P:quaternary ammonium group transport"/>
    <property type="evidence" value="ECO:0007669"/>
    <property type="project" value="UniProtKB-ARBA"/>
</dbReference>
<dbReference type="InterPro" id="IPR003593">
    <property type="entry name" value="AAA+_ATPase"/>
</dbReference>
<sequence length="349" mass="37861">MTLVISHVTKRFGQMVALDDISLSIDSGEFICFLGPSGCGKTTLLRVIAGLEQVEQGSVLFEGRDLAEIPARKRNFGVVFQSYSLFPNMSAARNVGYGLECHGWPRAEIDARVQEMLRVVALSEHARKLPSQLSGGQQQRVALARALATNPRMLLLDEPLSALDAKVRKNLRIEIRELQRRLGITTIMVTHDQEEALAMADRIVVIEAGRIVQVGNAHQLYERPASRFVAEFIGRMNVLPVSAAAGKILLAGYPVGCEERTAGEAPRLIGIRPENVCVVTEEATDANGAIPARIRSTVYLGNIAEIVLSVGKGHEQEIVAEVPGHALRAISEAPSIAVRLPADAVKVLE</sequence>
<dbReference type="InterPro" id="IPR013611">
    <property type="entry name" value="Transp-assoc_OB_typ2"/>
</dbReference>
<comment type="similarity">
    <text evidence="1">Belongs to the ABC transporter superfamily.</text>
</comment>
<dbReference type="GO" id="GO:0043190">
    <property type="term" value="C:ATP-binding cassette (ABC) transporter complex"/>
    <property type="evidence" value="ECO:0007669"/>
    <property type="project" value="InterPro"/>
</dbReference>
<dbReference type="PROSITE" id="PS50893">
    <property type="entry name" value="ABC_TRANSPORTER_2"/>
    <property type="match status" value="1"/>
</dbReference>
<dbReference type="PANTHER" id="PTHR42781">
    <property type="entry name" value="SPERMIDINE/PUTRESCINE IMPORT ATP-BINDING PROTEIN POTA"/>
    <property type="match status" value="1"/>
</dbReference>
<comment type="caution">
    <text evidence="6">The sequence shown here is derived from an EMBL/GenBank/DDBJ whole genome shotgun (WGS) entry which is preliminary data.</text>
</comment>
<dbReference type="EMBL" id="JACICC010000007">
    <property type="protein sequence ID" value="MBB3810607.1"/>
    <property type="molecule type" value="Genomic_DNA"/>
</dbReference>
<evidence type="ECO:0000313" key="7">
    <source>
        <dbReference type="Proteomes" id="UP000537592"/>
    </source>
</evidence>